<evidence type="ECO:0000256" key="2">
    <source>
        <dbReference type="PIRSR" id="PIRSR006232-1"/>
    </source>
</evidence>
<dbReference type="SUPFAM" id="SSF51182">
    <property type="entry name" value="RmlC-like cupins"/>
    <property type="match status" value="1"/>
</dbReference>
<evidence type="ECO:0000256" key="1">
    <source>
        <dbReference type="ARBA" id="ARBA00008416"/>
    </source>
</evidence>
<comment type="similarity">
    <text evidence="1 3">Belongs to the pirin family.</text>
</comment>
<feature type="binding site" evidence="2">
    <location>
        <position position="98"/>
    </location>
    <ligand>
        <name>Fe cation</name>
        <dbReference type="ChEBI" id="CHEBI:24875"/>
    </ligand>
</feature>
<evidence type="ECO:0000259" key="5">
    <source>
        <dbReference type="Pfam" id="PF05726"/>
    </source>
</evidence>
<feature type="domain" description="Pirin C-terminal" evidence="5">
    <location>
        <begin position="171"/>
        <end position="268"/>
    </location>
</feature>
<accession>A0A344TIK0</accession>
<sequence length="276" mass="31165">MKKTVTKKTDLQFKQAFSGLKGVDIMAHTYPIEPMLVFTEYHMNMPVFGPHPHAGISVMTYMLPDSQQGFINRDSLGDFSYIEPGGLHVSQAGSGMFHDEFPKETGIDTHGFQIWINHKETDRWVVPKAIHANADEIPEVETDDYKVRIVHGEFDEKYSIYKLVTDISILHIFLRPNKSIWLKAEEMAFVYGLKGLCTIDTTEAQNQTLVNFGKDGNEIEIKAGADGFECMFCTAKPLNEPIVYGGPFVMTTDDQMRKTQQRLANGAMGELKPYKS</sequence>
<dbReference type="Pfam" id="PF05726">
    <property type="entry name" value="Pirin_C"/>
    <property type="match status" value="1"/>
</dbReference>
<keyword evidence="7" id="KW-1185">Reference proteome</keyword>
<reference evidence="6 7" key="1">
    <citation type="submission" date="2018-07" db="EMBL/GenBank/DDBJ databases">
        <title>Genome sequencing of Runella.</title>
        <authorList>
            <person name="Baek M.-G."/>
            <person name="Yi H."/>
        </authorList>
    </citation>
    <scope>NUCLEOTIDE SEQUENCE [LARGE SCALE GENOMIC DNA]</scope>
    <source>
        <strain evidence="6 7">HYN0085</strain>
    </source>
</reference>
<protein>
    <recommendedName>
        <fullName evidence="8">Pirin family protein</fullName>
    </recommendedName>
</protein>
<dbReference type="InterPro" id="IPR014710">
    <property type="entry name" value="RmlC-like_jellyroll"/>
</dbReference>
<dbReference type="RefSeq" id="WP_114067254.1">
    <property type="nucleotide sequence ID" value="NZ_CP030850.1"/>
</dbReference>
<evidence type="ECO:0000259" key="4">
    <source>
        <dbReference type="Pfam" id="PF02678"/>
    </source>
</evidence>
<dbReference type="Proteomes" id="UP000251993">
    <property type="component" value="Chromosome"/>
</dbReference>
<proteinExistence type="inferred from homology"/>
<dbReference type="InterPro" id="IPR012093">
    <property type="entry name" value="Pirin"/>
</dbReference>
<evidence type="ECO:0000313" key="7">
    <source>
        <dbReference type="Proteomes" id="UP000251993"/>
    </source>
</evidence>
<keyword evidence="2" id="KW-0479">Metal-binding</keyword>
<dbReference type="InterPro" id="IPR011051">
    <property type="entry name" value="RmlC_Cupin_sf"/>
</dbReference>
<dbReference type="GO" id="GO:0046872">
    <property type="term" value="F:metal ion binding"/>
    <property type="evidence" value="ECO:0007669"/>
    <property type="project" value="UniProtKB-KW"/>
</dbReference>
<dbReference type="PANTHER" id="PTHR13903:SF8">
    <property type="entry name" value="PIRIN"/>
    <property type="match status" value="1"/>
</dbReference>
<dbReference type="InterPro" id="IPR008778">
    <property type="entry name" value="Pirin_C_dom"/>
</dbReference>
<name>A0A344TIK0_9BACT</name>
<organism evidence="6 7">
    <name type="scientific">Runella rosea</name>
    <dbReference type="NCBI Taxonomy" id="2259595"/>
    <lineage>
        <taxon>Bacteria</taxon>
        <taxon>Pseudomonadati</taxon>
        <taxon>Bacteroidota</taxon>
        <taxon>Cytophagia</taxon>
        <taxon>Cytophagales</taxon>
        <taxon>Spirosomataceae</taxon>
        <taxon>Runella</taxon>
    </lineage>
</organism>
<dbReference type="PIRSF" id="PIRSF006232">
    <property type="entry name" value="Pirin"/>
    <property type="match status" value="1"/>
</dbReference>
<dbReference type="Pfam" id="PF02678">
    <property type="entry name" value="Pirin"/>
    <property type="match status" value="1"/>
</dbReference>
<dbReference type="EMBL" id="CP030850">
    <property type="protein sequence ID" value="AXE18471.1"/>
    <property type="molecule type" value="Genomic_DNA"/>
</dbReference>
<dbReference type="PANTHER" id="PTHR13903">
    <property type="entry name" value="PIRIN-RELATED"/>
    <property type="match status" value="1"/>
</dbReference>
<dbReference type="OrthoDB" id="321327at2"/>
<dbReference type="KEGG" id="run:DR864_12255"/>
<feature type="binding site" evidence="2">
    <location>
        <position position="100"/>
    </location>
    <ligand>
        <name>Fe cation</name>
        <dbReference type="ChEBI" id="CHEBI:24875"/>
    </ligand>
</feature>
<feature type="binding site" evidence="2">
    <location>
        <position position="51"/>
    </location>
    <ligand>
        <name>Fe cation</name>
        <dbReference type="ChEBI" id="CHEBI:24875"/>
    </ligand>
</feature>
<dbReference type="Gene3D" id="2.60.120.10">
    <property type="entry name" value="Jelly Rolls"/>
    <property type="match status" value="2"/>
</dbReference>
<keyword evidence="2" id="KW-0408">Iron</keyword>
<gene>
    <name evidence="6" type="ORF">DR864_12255</name>
</gene>
<comment type="cofactor">
    <cofactor evidence="2">
        <name>Fe cation</name>
        <dbReference type="ChEBI" id="CHEBI:24875"/>
    </cofactor>
    <text evidence="2">Binds 1 Fe cation per subunit.</text>
</comment>
<evidence type="ECO:0008006" key="8">
    <source>
        <dbReference type="Google" id="ProtNLM"/>
    </source>
</evidence>
<dbReference type="AlphaFoldDB" id="A0A344TIK0"/>
<dbReference type="InterPro" id="IPR003829">
    <property type="entry name" value="Pirin_N_dom"/>
</dbReference>
<evidence type="ECO:0000256" key="3">
    <source>
        <dbReference type="RuleBase" id="RU003457"/>
    </source>
</evidence>
<feature type="binding site" evidence="2">
    <location>
        <position position="53"/>
    </location>
    <ligand>
        <name>Fe cation</name>
        <dbReference type="ChEBI" id="CHEBI:24875"/>
    </ligand>
</feature>
<evidence type="ECO:0000313" key="6">
    <source>
        <dbReference type="EMBL" id="AXE18471.1"/>
    </source>
</evidence>
<feature type="domain" description="Pirin N-terminal" evidence="4">
    <location>
        <begin position="46"/>
        <end position="116"/>
    </location>
</feature>